<sequence>MSSQPATIVLGSPVLFLLYECSGRHLGYMCKGGKYCTGYARVASSLSLAAHKGKTDDQPHILVSDENLLGFLKSVETCCGFQVAHPKNFRGCEASVVIAVNVSDEWLLEVISRSRTQLIIIDTLPNHQDLWESMRQEERVDARTGYFPDGIEDRRSLLSLDEKKFLWTPTWDKVGERIGEEAVKKAGVLDKNTGKILCFTPEDLDSILLLSSSLTPFDAWGYAWGGNPGEALQTEERKEIIKNLELQGVDWEPKHRPPVALKIRSKGVGLLESLSVSLTGSLLHLPLLKVGAQLNFEIPGETSLQMCLQKRIEDEDHSNLPVSKGSDAGSMSNGELESNISDTLLHQIQLAANIFKRSIVLIGDGLSCTFRPEDEGDGEVDYRGILLFARRNLQSKPDDSPPPISILPIVPHCNELGPLKTSSLLRHFHELGPVATATFRSSFNKLTETEAWYLLERFCTYNVRKTALDPIYFLACYHIFFPFYRDEVGPEETRKLVDSIEEFGQEEICELVRALEKLDSDEAGNLLESLGKLEPEERVHLVDSFCKDDVRPIRPRRDAFLRSFVYRVRLLSFPDKLGEYETRKLLESYNGLGPEERRKLVDSFGKDDIHSARRQIARASLLRYDAISSSLPFPDEFRPEERHELVPSLRPEEKRRLVDAFGKDGFRPTTLHSHFPLPSWCDRSPFLSRKSRTGGKRTAHRFVGETRGIRDMEPLAKFQ</sequence>
<organism evidence="1">
    <name type="scientific">Darwinula stevensoni</name>
    <dbReference type="NCBI Taxonomy" id="69355"/>
    <lineage>
        <taxon>Eukaryota</taxon>
        <taxon>Metazoa</taxon>
        <taxon>Ecdysozoa</taxon>
        <taxon>Arthropoda</taxon>
        <taxon>Crustacea</taxon>
        <taxon>Oligostraca</taxon>
        <taxon>Ostracoda</taxon>
        <taxon>Podocopa</taxon>
        <taxon>Podocopida</taxon>
        <taxon>Darwinulocopina</taxon>
        <taxon>Darwinuloidea</taxon>
        <taxon>Darwinulidae</taxon>
        <taxon>Darwinula</taxon>
    </lineage>
</organism>
<dbReference type="Proteomes" id="UP000677054">
    <property type="component" value="Unassembled WGS sequence"/>
</dbReference>
<gene>
    <name evidence="1" type="ORF">DSTB1V02_LOCUS10117</name>
</gene>
<name>A0A7R9AA54_9CRUS</name>
<evidence type="ECO:0000313" key="2">
    <source>
        <dbReference type="Proteomes" id="UP000677054"/>
    </source>
</evidence>
<dbReference type="EMBL" id="CAJPEV010002795">
    <property type="protein sequence ID" value="CAG0898066.1"/>
    <property type="molecule type" value="Genomic_DNA"/>
</dbReference>
<reference evidence="1" key="1">
    <citation type="submission" date="2020-11" db="EMBL/GenBank/DDBJ databases">
        <authorList>
            <person name="Tran Van P."/>
        </authorList>
    </citation>
    <scope>NUCLEOTIDE SEQUENCE</scope>
</reference>
<dbReference type="EMBL" id="LR902312">
    <property type="protein sequence ID" value="CAD7250338.1"/>
    <property type="molecule type" value="Genomic_DNA"/>
</dbReference>
<evidence type="ECO:0000313" key="1">
    <source>
        <dbReference type="EMBL" id="CAD7250338.1"/>
    </source>
</evidence>
<dbReference type="AlphaFoldDB" id="A0A7R9AA54"/>
<keyword evidence="2" id="KW-1185">Reference proteome</keyword>
<protein>
    <submittedName>
        <fullName evidence="1">Uncharacterized protein</fullName>
    </submittedName>
</protein>
<accession>A0A7R9AA54</accession>
<proteinExistence type="predicted"/>